<keyword evidence="4 9" id="KW-0812">Transmembrane</keyword>
<dbReference type="InterPro" id="IPR036197">
    <property type="entry name" value="NarG-like_sf"/>
</dbReference>
<feature type="transmembrane region" description="Helical" evidence="9">
    <location>
        <begin position="76"/>
        <end position="95"/>
    </location>
</feature>
<evidence type="ECO:0000256" key="3">
    <source>
        <dbReference type="ARBA" id="ARBA00022475"/>
    </source>
</evidence>
<evidence type="ECO:0000256" key="9">
    <source>
        <dbReference type="SAM" id="Phobius"/>
    </source>
</evidence>
<evidence type="ECO:0000256" key="5">
    <source>
        <dbReference type="ARBA" id="ARBA00022982"/>
    </source>
</evidence>
<dbReference type="GO" id="GO:0020037">
    <property type="term" value="F:heme binding"/>
    <property type="evidence" value="ECO:0007669"/>
    <property type="project" value="TreeGrafter"/>
</dbReference>
<keyword evidence="7" id="KW-0560">Oxidoreductase</keyword>
<dbReference type="GO" id="GO:0005886">
    <property type="term" value="C:plasma membrane"/>
    <property type="evidence" value="ECO:0007669"/>
    <property type="project" value="UniProtKB-SubCell"/>
</dbReference>
<protein>
    <submittedName>
        <fullName evidence="11">Respiratory nitrate reductase subunit gamma</fullName>
    </submittedName>
</protein>
<dbReference type="Pfam" id="PF02665">
    <property type="entry name" value="Nitrate_red_gam"/>
    <property type="match status" value="1"/>
</dbReference>
<dbReference type="InterPro" id="IPR023234">
    <property type="entry name" value="NarG-like_domain"/>
</dbReference>
<feature type="transmembrane region" description="Helical" evidence="9">
    <location>
        <begin position="163"/>
        <end position="182"/>
    </location>
</feature>
<dbReference type="PANTHER" id="PTHR30598:SF3">
    <property type="entry name" value="RESPIRATORY NITRATE REDUCTASE 1 GAMMA CHAIN"/>
    <property type="match status" value="1"/>
</dbReference>
<dbReference type="AlphaFoldDB" id="A0A540WMA6"/>
<evidence type="ECO:0000259" key="10">
    <source>
        <dbReference type="Pfam" id="PF02665"/>
    </source>
</evidence>
<evidence type="ECO:0000256" key="8">
    <source>
        <dbReference type="ARBA" id="ARBA00023136"/>
    </source>
</evidence>
<dbReference type="OrthoDB" id="9788113at2"/>
<feature type="transmembrane region" description="Helical" evidence="9">
    <location>
        <begin position="44"/>
        <end position="64"/>
    </location>
</feature>
<evidence type="ECO:0000313" key="12">
    <source>
        <dbReference type="Proteomes" id="UP000315369"/>
    </source>
</evidence>
<keyword evidence="12" id="KW-1185">Reference proteome</keyword>
<evidence type="ECO:0000256" key="7">
    <source>
        <dbReference type="ARBA" id="ARBA00023002"/>
    </source>
</evidence>
<organism evidence="11 12">
    <name type="scientific">Myxococcus llanfairpwllgwyngyllgogerychwyrndrobwllllantysiliogogogochensis</name>
    <dbReference type="NCBI Taxonomy" id="2590453"/>
    <lineage>
        <taxon>Bacteria</taxon>
        <taxon>Pseudomonadati</taxon>
        <taxon>Myxococcota</taxon>
        <taxon>Myxococcia</taxon>
        <taxon>Myxococcales</taxon>
        <taxon>Cystobacterineae</taxon>
        <taxon>Myxococcaceae</taxon>
        <taxon>Myxococcus</taxon>
    </lineage>
</organism>
<comment type="subcellular location">
    <subcellularLocation>
        <location evidence="1">Cell membrane</location>
        <topology evidence="1">Multi-pass membrane protein</topology>
    </subcellularLocation>
</comment>
<evidence type="ECO:0000256" key="1">
    <source>
        <dbReference type="ARBA" id="ARBA00004651"/>
    </source>
</evidence>
<dbReference type="PANTHER" id="PTHR30598">
    <property type="entry name" value="NITRATE REDUCTASE PRIVATE CHAPERONE, REDOX ENZYME MATURATION PROTEIN REMP FAMILY"/>
    <property type="match status" value="1"/>
</dbReference>
<dbReference type="Gene3D" id="1.20.950.20">
    <property type="entry name" value="Transmembrane di-heme cytochromes, Chain C"/>
    <property type="match status" value="1"/>
</dbReference>
<dbReference type="SUPFAM" id="SSF103501">
    <property type="entry name" value="Respiratory nitrate reductase 1 gamma chain"/>
    <property type="match status" value="1"/>
</dbReference>
<evidence type="ECO:0000313" key="11">
    <source>
        <dbReference type="EMBL" id="TQF10148.1"/>
    </source>
</evidence>
<dbReference type="Proteomes" id="UP000315369">
    <property type="component" value="Unassembled WGS sequence"/>
</dbReference>
<dbReference type="GO" id="GO:0009055">
    <property type="term" value="F:electron transfer activity"/>
    <property type="evidence" value="ECO:0007669"/>
    <property type="project" value="TreeGrafter"/>
</dbReference>
<dbReference type="GO" id="GO:0019645">
    <property type="term" value="P:anaerobic electron transport chain"/>
    <property type="evidence" value="ECO:0007669"/>
    <property type="project" value="TreeGrafter"/>
</dbReference>
<evidence type="ECO:0000256" key="6">
    <source>
        <dbReference type="ARBA" id="ARBA00022989"/>
    </source>
</evidence>
<sequence>MSDSLLFSFVPYAAAGIALAGIIRKLTLRETPAPVSPWTPAGRAVLAGAAIVAFNHLLGLAAPRAMQAFNASPSRLFALESVSLIGALLLGWGLFSLTLRRAREGQSGAAVALGLVFAQVLTGVYVAVSLRWGSAWYVHVVVPYLRSVLAFQPDSTLIRAAPLVFQVHLLTGFGLLALAPFFRMSRVTAPARAPEPVEPGLLATPREETP</sequence>
<evidence type="ECO:0000256" key="4">
    <source>
        <dbReference type="ARBA" id="ARBA00022692"/>
    </source>
</evidence>
<comment type="caution">
    <text evidence="11">The sequence shown here is derived from an EMBL/GenBank/DDBJ whole genome shotgun (WGS) entry which is preliminary data.</text>
</comment>
<feature type="transmembrane region" description="Helical" evidence="9">
    <location>
        <begin position="107"/>
        <end position="128"/>
    </location>
</feature>
<dbReference type="RefSeq" id="WP_141648058.1">
    <property type="nucleotide sequence ID" value="NZ_VIFM01000276.1"/>
</dbReference>
<keyword evidence="3" id="KW-1003">Cell membrane</keyword>
<keyword evidence="5" id="KW-0249">Electron transport</keyword>
<keyword evidence="8 9" id="KW-0472">Membrane</keyword>
<reference evidence="11 12" key="1">
    <citation type="submission" date="2019-06" db="EMBL/GenBank/DDBJ databases">
        <authorList>
            <person name="Livingstone P."/>
            <person name="Whitworth D."/>
        </authorList>
    </citation>
    <scope>NUCLEOTIDE SEQUENCE [LARGE SCALE GENOMIC DNA]</scope>
    <source>
        <strain evidence="11 12">AM401</strain>
    </source>
</reference>
<gene>
    <name evidence="11" type="ORF">FJV41_40935</name>
</gene>
<feature type="domain" description="NarG-like" evidence="10">
    <location>
        <begin position="48"/>
        <end position="185"/>
    </location>
</feature>
<keyword evidence="6 9" id="KW-1133">Transmembrane helix</keyword>
<name>A0A540WMA6_9BACT</name>
<evidence type="ECO:0000256" key="2">
    <source>
        <dbReference type="ARBA" id="ARBA00022448"/>
    </source>
</evidence>
<accession>A0A540WMA6</accession>
<dbReference type="EMBL" id="VIFM01000276">
    <property type="protein sequence ID" value="TQF10148.1"/>
    <property type="molecule type" value="Genomic_DNA"/>
</dbReference>
<keyword evidence="2" id="KW-0813">Transport</keyword>
<dbReference type="GO" id="GO:0008940">
    <property type="term" value="F:nitrate reductase activity"/>
    <property type="evidence" value="ECO:0007669"/>
    <property type="project" value="TreeGrafter"/>
</dbReference>
<proteinExistence type="predicted"/>
<dbReference type="InterPro" id="IPR051936">
    <property type="entry name" value="Heme-iron_electron_transfer"/>
</dbReference>